<proteinExistence type="predicted"/>
<organism evidence="1 2">
    <name type="scientific">Hyphococcus lacteus</name>
    <dbReference type="NCBI Taxonomy" id="3143536"/>
    <lineage>
        <taxon>Bacteria</taxon>
        <taxon>Pseudomonadati</taxon>
        <taxon>Pseudomonadota</taxon>
        <taxon>Alphaproteobacteria</taxon>
        <taxon>Parvularculales</taxon>
        <taxon>Parvularculaceae</taxon>
        <taxon>Hyphococcus</taxon>
    </lineage>
</organism>
<dbReference type="Proteomes" id="UP001560685">
    <property type="component" value="Unassembled WGS sequence"/>
</dbReference>
<reference evidence="1 2" key="1">
    <citation type="submission" date="2024-05" db="EMBL/GenBank/DDBJ databases">
        <title>Three bacterial strains, DH-69, EH-24, and ECK-19 isolated from coastal sediments.</title>
        <authorList>
            <person name="Ye Y.-Q."/>
            <person name="Du Z.-J."/>
        </authorList>
    </citation>
    <scope>NUCLEOTIDE SEQUENCE [LARGE SCALE GENOMIC DNA]</scope>
    <source>
        <strain evidence="1 2">ECK-19</strain>
    </source>
</reference>
<evidence type="ECO:0000313" key="1">
    <source>
        <dbReference type="EMBL" id="MEX6631959.1"/>
    </source>
</evidence>
<protein>
    <submittedName>
        <fullName evidence="1">2OG-Fe(II) oxygenase</fullName>
    </submittedName>
</protein>
<evidence type="ECO:0000313" key="2">
    <source>
        <dbReference type="Proteomes" id="UP001560685"/>
    </source>
</evidence>
<name>A0ABV3YZK2_9PROT</name>
<dbReference type="EMBL" id="JBEHZE010000001">
    <property type="protein sequence ID" value="MEX6631959.1"/>
    <property type="molecule type" value="Genomic_DNA"/>
</dbReference>
<comment type="caution">
    <text evidence="1">The sequence shown here is derived from an EMBL/GenBank/DDBJ whole genome shotgun (WGS) entry which is preliminary data.</text>
</comment>
<gene>
    <name evidence="1" type="ORF">ABFZ84_00210</name>
</gene>
<accession>A0ABV3YZK2</accession>
<sequence length="226" mass="25651">MGNTSILDKDRIFASFKKALATAERFSDPYVHWHLSGLFPEDLALAYNKLNFPVASVGDLSGKREYHNDTRHYFDAENIKKFPSVAAAANAFQAPQMIAAIEDFFETDLEGTFLRIEYAQDTTGFWLEPHTDLGVKRLTLLIYISDDPAHATLGTDIFDADKTWAKRSPFAANTAMAFVPNDHTFHGFQNREIKGTRKSLILNYVTTDWRDREQLCFPDKTVSRSS</sequence>
<dbReference type="RefSeq" id="WP_369311573.1">
    <property type="nucleotide sequence ID" value="NZ_JBEHZE010000001.1"/>
</dbReference>
<dbReference type="Gene3D" id="2.60.120.620">
    <property type="entry name" value="q2cbj1_9rhob like domain"/>
    <property type="match status" value="1"/>
</dbReference>
<keyword evidence="2" id="KW-1185">Reference proteome</keyword>